<dbReference type="AlphaFoldDB" id="A0A3B0XI72"/>
<evidence type="ECO:0000256" key="1">
    <source>
        <dbReference type="SAM" id="Phobius"/>
    </source>
</evidence>
<keyword evidence="1" id="KW-1133">Transmembrane helix</keyword>
<evidence type="ECO:0000313" key="2">
    <source>
        <dbReference type="EMBL" id="VAW67351.1"/>
    </source>
</evidence>
<proteinExistence type="predicted"/>
<sequence length="137" mass="16001">MLNPYFYDNFYYFEITMKFIETKKINLMIVSAAIVLAILPVIGLITGAAISPGLFGANYQEIDLINNPDRYWFIIKIEIFVAFYTFFLSFVSFPYFSMVYSKVILYRSKNRIKFFFVMFLGVPILITCLIVFIVAII</sequence>
<keyword evidence="1" id="KW-0812">Transmembrane</keyword>
<accession>A0A3B0XI72</accession>
<reference evidence="2" key="1">
    <citation type="submission" date="2018-06" db="EMBL/GenBank/DDBJ databases">
        <authorList>
            <person name="Zhirakovskaya E."/>
        </authorList>
    </citation>
    <scope>NUCLEOTIDE SEQUENCE</scope>
</reference>
<feature type="transmembrane region" description="Helical" evidence="1">
    <location>
        <begin position="27"/>
        <end position="51"/>
    </location>
</feature>
<organism evidence="2">
    <name type="scientific">hydrothermal vent metagenome</name>
    <dbReference type="NCBI Taxonomy" id="652676"/>
    <lineage>
        <taxon>unclassified sequences</taxon>
        <taxon>metagenomes</taxon>
        <taxon>ecological metagenomes</taxon>
    </lineage>
</organism>
<dbReference type="EMBL" id="UOFI01000095">
    <property type="protein sequence ID" value="VAW67351.1"/>
    <property type="molecule type" value="Genomic_DNA"/>
</dbReference>
<keyword evidence="1" id="KW-0472">Membrane</keyword>
<gene>
    <name evidence="2" type="ORF">MNBD_GAMMA09-2619</name>
</gene>
<feature type="transmembrane region" description="Helical" evidence="1">
    <location>
        <begin position="71"/>
        <end position="93"/>
    </location>
</feature>
<name>A0A3B0XI72_9ZZZZ</name>
<protein>
    <submittedName>
        <fullName evidence="2">Uncharacterized protein</fullName>
    </submittedName>
</protein>
<feature type="transmembrane region" description="Helical" evidence="1">
    <location>
        <begin position="114"/>
        <end position="136"/>
    </location>
</feature>